<proteinExistence type="predicted"/>
<accession>A0AAV6YC62</accession>
<evidence type="ECO:0000313" key="2">
    <source>
        <dbReference type="Proteomes" id="UP000824782"/>
    </source>
</evidence>
<reference evidence="1" key="1">
    <citation type="thesis" date="2020" institute="ProQuest LLC" country="789 East Eisenhower Parkway, Ann Arbor, MI, USA">
        <title>Comparative Genomics and Chromosome Evolution.</title>
        <authorList>
            <person name="Mudd A.B."/>
        </authorList>
    </citation>
    <scope>NUCLEOTIDE SEQUENCE</scope>
    <source>
        <strain evidence="1">237g6f4</strain>
        <tissue evidence="1">Blood</tissue>
    </source>
</reference>
<protein>
    <submittedName>
        <fullName evidence="1">Uncharacterized protein</fullName>
    </submittedName>
</protein>
<keyword evidence="2" id="KW-1185">Reference proteome</keyword>
<dbReference type="Proteomes" id="UP000824782">
    <property type="component" value="Unassembled WGS sequence"/>
</dbReference>
<organism evidence="1 2">
    <name type="scientific">Engystomops pustulosus</name>
    <name type="common">Tungara frog</name>
    <name type="synonym">Physalaemus pustulosus</name>
    <dbReference type="NCBI Taxonomy" id="76066"/>
    <lineage>
        <taxon>Eukaryota</taxon>
        <taxon>Metazoa</taxon>
        <taxon>Chordata</taxon>
        <taxon>Craniata</taxon>
        <taxon>Vertebrata</taxon>
        <taxon>Euteleostomi</taxon>
        <taxon>Amphibia</taxon>
        <taxon>Batrachia</taxon>
        <taxon>Anura</taxon>
        <taxon>Neobatrachia</taxon>
        <taxon>Hyloidea</taxon>
        <taxon>Leptodactylidae</taxon>
        <taxon>Leiuperinae</taxon>
        <taxon>Engystomops</taxon>
    </lineage>
</organism>
<name>A0AAV6YC62_ENGPU</name>
<evidence type="ECO:0000313" key="1">
    <source>
        <dbReference type="EMBL" id="KAG8534937.1"/>
    </source>
</evidence>
<gene>
    <name evidence="1" type="ORF">GDO81_029883</name>
</gene>
<sequence>MSVETRYGGTAVCPAEHHSVTLCYTTQLSISGPWWTFLRVLQLEGVQSCCDGMEGGLWGSWMGSSLPRSQNYDYYRYVRSAVFLCHLGL</sequence>
<comment type="caution">
    <text evidence="1">The sequence shown here is derived from an EMBL/GenBank/DDBJ whole genome shotgun (WGS) entry which is preliminary data.</text>
</comment>
<dbReference type="AlphaFoldDB" id="A0AAV6YC62"/>
<dbReference type="EMBL" id="WNYA01084949">
    <property type="protein sequence ID" value="KAG8534937.1"/>
    <property type="molecule type" value="Genomic_DNA"/>
</dbReference>